<dbReference type="EC" id="3.2.1.17" evidence="4"/>
<dbReference type="Gene3D" id="2.60.40.3760">
    <property type="match status" value="7"/>
</dbReference>
<dbReference type="SUPFAM" id="SSF51445">
    <property type="entry name" value="(Trans)glycosidases"/>
    <property type="match status" value="1"/>
</dbReference>
<comment type="similarity">
    <text evidence="1 4">Belongs to the glycosyl hydrolase 25 family.</text>
</comment>
<dbReference type="AlphaFoldDB" id="A0A4R5G5L9"/>
<keyword evidence="2 4" id="KW-0378">Hydrolase</keyword>
<feature type="chain" id="PRO_5020989227" description="Lysozyme" evidence="6">
    <location>
        <begin position="28"/>
        <end position="1059"/>
    </location>
</feature>
<reference evidence="7 8" key="1">
    <citation type="submission" date="2019-03" db="EMBL/GenBank/DDBJ databases">
        <authorList>
            <person name="Fan P."/>
        </authorList>
    </citation>
    <scope>NUCLEOTIDE SEQUENCE [LARGE SCALE GENOMIC DNA]</scope>
    <source>
        <strain evidence="7 8">KCJ4950</strain>
    </source>
</reference>
<dbReference type="PANTHER" id="PTHR34135">
    <property type="entry name" value="LYSOZYME"/>
    <property type="match status" value="1"/>
</dbReference>
<dbReference type="Gene3D" id="3.20.20.80">
    <property type="entry name" value="Glycosidases"/>
    <property type="match status" value="1"/>
</dbReference>
<organism evidence="7 8">
    <name type="scientific">Streptococcus vicugnae</name>
    <dbReference type="NCBI Taxonomy" id="2740579"/>
    <lineage>
        <taxon>Bacteria</taxon>
        <taxon>Bacillati</taxon>
        <taxon>Bacillota</taxon>
        <taxon>Bacilli</taxon>
        <taxon>Lactobacillales</taxon>
        <taxon>Streptococcaceae</taxon>
        <taxon>Streptococcus</taxon>
    </lineage>
</organism>
<dbReference type="GO" id="GO:0016998">
    <property type="term" value="P:cell wall macromolecule catabolic process"/>
    <property type="evidence" value="ECO:0007669"/>
    <property type="project" value="InterPro"/>
</dbReference>
<name>A0A4R5G5L9_9STRE</name>
<dbReference type="Pfam" id="PF01183">
    <property type="entry name" value="Glyco_hydro_25"/>
    <property type="match status" value="1"/>
</dbReference>
<dbReference type="InterPro" id="IPR008270">
    <property type="entry name" value="Glyco_hydro_25_AS"/>
</dbReference>
<feature type="region of interest" description="Disordered" evidence="5">
    <location>
        <begin position="43"/>
        <end position="76"/>
    </location>
</feature>
<feature type="compositionally biased region" description="Polar residues" evidence="5">
    <location>
        <begin position="66"/>
        <end position="75"/>
    </location>
</feature>
<dbReference type="CDD" id="cd06522">
    <property type="entry name" value="GH25_AtlA-like"/>
    <property type="match status" value="1"/>
</dbReference>
<dbReference type="InterPro" id="IPR017853">
    <property type="entry name" value="GH"/>
</dbReference>
<evidence type="ECO:0000256" key="5">
    <source>
        <dbReference type="SAM" id="MobiDB-lite"/>
    </source>
</evidence>
<dbReference type="InterPro" id="IPR002053">
    <property type="entry name" value="Glyco_hydro_25"/>
</dbReference>
<dbReference type="Pfam" id="PF08481">
    <property type="entry name" value="GBS_Bsp-like"/>
    <property type="match status" value="6"/>
</dbReference>
<keyword evidence="3 4" id="KW-0326">Glycosidase</keyword>
<comment type="caution">
    <text evidence="7">The sequence shown here is derived from an EMBL/GenBank/DDBJ whole genome shotgun (WGS) entry which is preliminary data.</text>
</comment>
<feature type="signal peptide" evidence="6">
    <location>
        <begin position="1"/>
        <end position="27"/>
    </location>
</feature>
<protein>
    <recommendedName>
        <fullName evidence="4">Lysozyme</fullName>
        <ecNumber evidence="4">3.2.1.17</ecNumber>
    </recommendedName>
</protein>
<comment type="catalytic activity">
    <reaction evidence="4">
        <text>Hydrolysis of (1-&gt;4)-beta-linkages between N-acetylmuramic acid and N-acetyl-D-glucosamine residues in a peptidoglycan and between N-acetyl-D-glucosamine residues in chitodextrins.</text>
        <dbReference type="EC" id="3.2.1.17"/>
    </reaction>
</comment>
<evidence type="ECO:0000256" key="3">
    <source>
        <dbReference type="ARBA" id="ARBA00023295"/>
    </source>
</evidence>
<dbReference type="GO" id="GO:0016052">
    <property type="term" value="P:carbohydrate catabolic process"/>
    <property type="evidence" value="ECO:0007669"/>
    <property type="project" value="TreeGrafter"/>
</dbReference>
<evidence type="ECO:0000256" key="6">
    <source>
        <dbReference type="SAM" id="SignalP"/>
    </source>
</evidence>
<dbReference type="GO" id="GO:0009253">
    <property type="term" value="P:peptidoglycan catabolic process"/>
    <property type="evidence" value="ECO:0007669"/>
    <property type="project" value="InterPro"/>
</dbReference>
<dbReference type="PANTHER" id="PTHR34135:SF2">
    <property type="entry name" value="LYSOZYME"/>
    <property type="match status" value="1"/>
</dbReference>
<feature type="compositionally biased region" description="Low complexity" evidence="5">
    <location>
        <begin position="43"/>
        <end position="56"/>
    </location>
</feature>
<accession>A0A4R5G5L9</accession>
<evidence type="ECO:0000256" key="2">
    <source>
        <dbReference type="ARBA" id="ARBA00022801"/>
    </source>
</evidence>
<evidence type="ECO:0000313" key="7">
    <source>
        <dbReference type="EMBL" id="TDE72955.1"/>
    </source>
</evidence>
<evidence type="ECO:0000256" key="1">
    <source>
        <dbReference type="ARBA" id="ARBA00010646"/>
    </source>
</evidence>
<dbReference type="InterPro" id="IPR013688">
    <property type="entry name" value="GBS_Bsp-like"/>
</dbReference>
<dbReference type="RefSeq" id="WP_132869469.1">
    <property type="nucleotide sequence ID" value="NZ_SJWY01000089.1"/>
</dbReference>
<keyword evidence="8" id="KW-1185">Reference proteome</keyword>
<sequence length="1059" mass="115956">MKKNILRSCLISPIIIGAFLSSGQVFADENTVSPTATVTENVQSSVEQSSSLQLNSDSVISDDNETNNSLPSSEVQIEPQELADVNNQGSAIVDSQEINKIDSDNTSLIDPSISEEQKENVENSLDDSIETTENNHLDEVSSENSLSSSIINDSKVSTSNVQAVSQKVINQLAASKVAVKEVTSASLTNKGFDIQYNKAIPAGAKIMFAVWSDTNGQDDLIWYTADSNGHVVAKYTGSYGKYYIHTYQNLNGQMTGLNGRSIDVPKPSAKVTITKVDETTYQVTVSDIPAYITSIQLPTWTEKDGQDDIKWYSASQNADGTFSKTFSIAEHNMESGQYNVHVYGTSAVTNSLTGLTGTSFQGDYQFGDVHVGAKLTQNGIAITMPSDVSSDLTVYHAVWSAKNDQDDLIWYKVPANGQLTAKYTGDYGTYLIHTYAVIKGQMFCLSATSIDVPKPSAKAKITKESATTYKVTITDVPVYIDSIQVPTWTEANGQDDIQWYKATKAADGSYYVIFSEATHNFESGTYNVHVYGNSRVTNSLVGLLGTRFEAGYQFGDVHVAAKLTQNGIVITMPSDISTDLQVSHAVWSAKNDQDDLKWYKVPSNGKITVPYHGDYGMYFIHTYVVVNGQKTCISATSINVPKPEVKATITKESDVKVKVTVSNVPVYITGITLPIWTEKNGQDDIKWYQATKQADGTYVLTFSPKQHNFESGHYNIHVYGQSQVSHSLEGLTATNGVDLATENYVVAPSVTVQNHDANGGALKVRVAESENTKKIKSVTVAAWSESNQSNLHWYTTSDVYDGVVTVMVNEKNHGYIKGDYTVHVYVDFTDSTTSGFNLGTYALNADKPVHAPSYFIDISSHNGVISVSEYQSLKSQGITGVVVKLTEGTSYTNPYARAQIANAQAAGLKVSAYHYSHYETAVEARAEAQYFVSVAKSMGLSGSTTMVNDMEERAMLNGDLNGNTQAWKDEMNRLGYSNNVYYTMASWLDTKGGKLNTAKFGLSNLWVAHYLYSYTYLDQESAKSLSYYSNTAAWQYTSVSPKLSHALDESIDYTGRFTL</sequence>
<evidence type="ECO:0000256" key="4">
    <source>
        <dbReference type="RuleBase" id="RU361176"/>
    </source>
</evidence>
<evidence type="ECO:0000313" key="8">
    <source>
        <dbReference type="Proteomes" id="UP000295231"/>
    </source>
</evidence>
<dbReference type="PROSITE" id="PS51904">
    <property type="entry name" value="GLYCOSYL_HYDROL_F25_2"/>
    <property type="match status" value="1"/>
</dbReference>
<dbReference type="SMART" id="SM00641">
    <property type="entry name" value="Glyco_25"/>
    <property type="match status" value="1"/>
</dbReference>
<dbReference type="GO" id="GO:0003796">
    <property type="term" value="F:lysozyme activity"/>
    <property type="evidence" value="ECO:0007669"/>
    <property type="project" value="UniProtKB-EC"/>
</dbReference>
<dbReference type="EMBL" id="SJWY01000089">
    <property type="protein sequence ID" value="TDE72955.1"/>
    <property type="molecule type" value="Genomic_DNA"/>
</dbReference>
<dbReference type="InterPro" id="IPR018077">
    <property type="entry name" value="Glyco_hydro_fam25_subgr"/>
</dbReference>
<dbReference type="PROSITE" id="PS00953">
    <property type="entry name" value="GLYCOSYL_HYDROL_F25_1"/>
    <property type="match status" value="1"/>
</dbReference>
<proteinExistence type="inferred from homology"/>
<keyword evidence="6" id="KW-0732">Signal</keyword>
<dbReference type="Proteomes" id="UP000295231">
    <property type="component" value="Unassembled WGS sequence"/>
</dbReference>
<gene>
    <name evidence="7" type="ORF">E0E04_04900</name>
</gene>